<dbReference type="Proteomes" id="UP000001887">
    <property type="component" value="Chromosome"/>
</dbReference>
<evidence type="ECO:0000256" key="1">
    <source>
        <dbReference type="SAM" id="Phobius"/>
    </source>
</evidence>
<keyword evidence="1" id="KW-1133">Transmembrane helix</keyword>
<keyword evidence="1" id="KW-0812">Transmembrane</keyword>
<gene>
    <name evidence="2" type="ordered locus">Psta_2252</name>
</gene>
<reference evidence="2 3" key="1">
    <citation type="journal article" date="2009" name="Stand. Genomic Sci.">
        <title>Complete genome sequence of Pirellula staleyi type strain (ATCC 27377).</title>
        <authorList>
            <person name="Clum A."/>
            <person name="Tindall B.J."/>
            <person name="Sikorski J."/>
            <person name="Ivanova N."/>
            <person name="Mavrommatis K."/>
            <person name="Lucas S."/>
            <person name="Glavina del Rio T."/>
            <person name="Nolan M."/>
            <person name="Chen F."/>
            <person name="Tice H."/>
            <person name="Pitluck S."/>
            <person name="Cheng J.F."/>
            <person name="Chertkov O."/>
            <person name="Brettin T."/>
            <person name="Han C."/>
            <person name="Detter J.C."/>
            <person name="Kuske C."/>
            <person name="Bruce D."/>
            <person name="Goodwin L."/>
            <person name="Ovchinikova G."/>
            <person name="Pati A."/>
            <person name="Mikhailova N."/>
            <person name="Chen A."/>
            <person name="Palaniappan K."/>
            <person name="Land M."/>
            <person name="Hauser L."/>
            <person name="Chang Y.J."/>
            <person name="Jeffries C.D."/>
            <person name="Chain P."/>
            <person name="Rohde M."/>
            <person name="Goker M."/>
            <person name="Bristow J."/>
            <person name="Eisen J.A."/>
            <person name="Markowitz V."/>
            <person name="Hugenholtz P."/>
            <person name="Kyrpides N.C."/>
            <person name="Klenk H.P."/>
            <person name="Lapidus A."/>
        </authorList>
    </citation>
    <scope>NUCLEOTIDE SEQUENCE [LARGE SCALE GENOMIC DNA]</scope>
    <source>
        <strain evidence="3">ATCC 27377 / DSM 6068 / ICPB 4128</strain>
    </source>
</reference>
<dbReference type="OrthoDB" id="282265at2"/>
<feature type="transmembrane region" description="Helical" evidence="1">
    <location>
        <begin position="6"/>
        <end position="25"/>
    </location>
</feature>
<evidence type="ECO:0000313" key="3">
    <source>
        <dbReference type="Proteomes" id="UP000001887"/>
    </source>
</evidence>
<dbReference type="EMBL" id="CP001848">
    <property type="protein sequence ID" value="ADB16923.1"/>
    <property type="molecule type" value="Genomic_DNA"/>
</dbReference>
<proteinExistence type="predicted"/>
<dbReference type="eggNOG" id="ENOG50331RQ">
    <property type="taxonomic scope" value="Bacteria"/>
</dbReference>
<name>D2R2T3_PIRSD</name>
<dbReference type="KEGG" id="psl:Psta_2252"/>
<keyword evidence="1" id="KW-0472">Membrane</keyword>
<protein>
    <submittedName>
        <fullName evidence="2">Uncharacterized protein</fullName>
    </submittedName>
</protein>
<dbReference type="AlphaFoldDB" id="D2R2T3"/>
<dbReference type="HOGENOM" id="CLU_1676229_0_0_0"/>
<sequence precursor="true">MFENSLVLLITGTTVLVLAAVALLLSRKRPPTAMTVARARKNFYLRREWLEAKFFQLASQSGKPRGLEWVDVDFESAVSFARDRSTGRLRALVGVTIKFRAVEGGGMEDNPNVGNLRAASAMFFHDGTEWSTDGKAILNLNPTQAIEHFSRELELVE</sequence>
<accession>D2R2T3</accession>
<organism evidence="2 3">
    <name type="scientific">Pirellula staleyi (strain ATCC 27377 / DSM 6068 / ICPB 4128)</name>
    <name type="common">Pirella staleyi</name>
    <dbReference type="NCBI Taxonomy" id="530564"/>
    <lineage>
        <taxon>Bacteria</taxon>
        <taxon>Pseudomonadati</taxon>
        <taxon>Planctomycetota</taxon>
        <taxon>Planctomycetia</taxon>
        <taxon>Pirellulales</taxon>
        <taxon>Pirellulaceae</taxon>
        <taxon>Pirellula</taxon>
    </lineage>
</organism>
<evidence type="ECO:0000313" key="2">
    <source>
        <dbReference type="EMBL" id="ADB16923.1"/>
    </source>
</evidence>
<keyword evidence="3" id="KW-1185">Reference proteome</keyword>